<protein>
    <submittedName>
        <fullName evidence="3">Uncharacterized protein</fullName>
    </submittedName>
</protein>
<keyword evidence="1" id="KW-0547">Nucleotide-binding</keyword>
<dbReference type="InterPro" id="IPR006689">
    <property type="entry name" value="Small_GTPase_ARF/SAR"/>
</dbReference>
<evidence type="ECO:0000313" key="3">
    <source>
        <dbReference type="EMBL" id="KAK9011144.1"/>
    </source>
</evidence>
<evidence type="ECO:0000313" key="4">
    <source>
        <dbReference type="Proteomes" id="UP001396334"/>
    </source>
</evidence>
<evidence type="ECO:0000256" key="2">
    <source>
        <dbReference type="ARBA" id="ARBA00023134"/>
    </source>
</evidence>
<reference evidence="3 4" key="1">
    <citation type="journal article" date="2024" name="G3 (Bethesda)">
        <title>Genome assembly of Hibiscus sabdariffa L. provides insights into metabolisms of medicinal natural products.</title>
        <authorList>
            <person name="Kim T."/>
        </authorList>
    </citation>
    <scope>NUCLEOTIDE SEQUENCE [LARGE SCALE GENOMIC DNA]</scope>
    <source>
        <strain evidence="3">TK-2024</strain>
        <tissue evidence="3">Old leaves</tissue>
    </source>
</reference>
<keyword evidence="4" id="KW-1185">Reference proteome</keyword>
<comment type="caution">
    <text evidence="3">The sequence shown here is derived from an EMBL/GenBank/DDBJ whole genome shotgun (WGS) entry which is preliminary data.</text>
</comment>
<sequence length="70" mass="7618">MKTTVPLVLLNGPLVSQIMCKMSIAGANLEAMDKSRHWKIEGCSAYTGEGLLEGFDWLVQDVASGVYMLV</sequence>
<dbReference type="Pfam" id="PF00025">
    <property type="entry name" value="Arf"/>
    <property type="match status" value="1"/>
</dbReference>
<dbReference type="EMBL" id="JBBPBN010000023">
    <property type="protein sequence ID" value="KAK9011144.1"/>
    <property type="molecule type" value="Genomic_DNA"/>
</dbReference>
<dbReference type="Proteomes" id="UP001396334">
    <property type="component" value="Unassembled WGS sequence"/>
</dbReference>
<proteinExistence type="predicted"/>
<accession>A0ABR2RE13</accession>
<gene>
    <name evidence="3" type="ORF">V6N11_044001</name>
</gene>
<organism evidence="3 4">
    <name type="scientific">Hibiscus sabdariffa</name>
    <name type="common">roselle</name>
    <dbReference type="NCBI Taxonomy" id="183260"/>
    <lineage>
        <taxon>Eukaryota</taxon>
        <taxon>Viridiplantae</taxon>
        <taxon>Streptophyta</taxon>
        <taxon>Embryophyta</taxon>
        <taxon>Tracheophyta</taxon>
        <taxon>Spermatophyta</taxon>
        <taxon>Magnoliopsida</taxon>
        <taxon>eudicotyledons</taxon>
        <taxon>Gunneridae</taxon>
        <taxon>Pentapetalae</taxon>
        <taxon>rosids</taxon>
        <taxon>malvids</taxon>
        <taxon>Malvales</taxon>
        <taxon>Malvaceae</taxon>
        <taxon>Malvoideae</taxon>
        <taxon>Hibiscus</taxon>
    </lineage>
</organism>
<dbReference type="SUPFAM" id="SSF52540">
    <property type="entry name" value="P-loop containing nucleoside triphosphate hydrolases"/>
    <property type="match status" value="1"/>
</dbReference>
<keyword evidence="2" id="KW-0342">GTP-binding</keyword>
<dbReference type="Gene3D" id="3.40.50.300">
    <property type="entry name" value="P-loop containing nucleotide triphosphate hydrolases"/>
    <property type="match status" value="1"/>
</dbReference>
<name>A0ABR2RE13_9ROSI</name>
<dbReference type="InterPro" id="IPR027417">
    <property type="entry name" value="P-loop_NTPase"/>
</dbReference>
<evidence type="ECO:0000256" key="1">
    <source>
        <dbReference type="ARBA" id="ARBA00022741"/>
    </source>
</evidence>